<dbReference type="STRING" id="1798491.A3C87_02655"/>
<keyword evidence="5" id="KW-0418">Kinase</keyword>
<organism evidence="8 9">
    <name type="scientific">Candidatus Kaiserbacteria bacterium RIFCSPHIGHO2_02_FULL_49_34</name>
    <dbReference type="NCBI Taxonomy" id="1798491"/>
    <lineage>
        <taxon>Bacteria</taxon>
        <taxon>Candidatus Kaiseribacteriota</taxon>
    </lineage>
</organism>
<proteinExistence type="inferred from homology"/>
<protein>
    <recommendedName>
        <fullName evidence="3">nucleoside-diphosphate kinase</fullName>
        <ecNumber evidence="3">2.7.4.6</ecNumber>
    </recommendedName>
</protein>
<evidence type="ECO:0000256" key="4">
    <source>
        <dbReference type="ARBA" id="ARBA00022679"/>
    </source>
</evidence>
<keyword evidence="4" id="KW-0808">Transferase</keyword>
<evidence type="ECO:0000256" key="6">
    <source>
        <dbReference type="PROSITE-ProRule" id="PRU00706"/>
    </source>
</evidence>
<dbReference type="EC" id="2.7.4.6" evidence="3"/>
<name>A0A1F6DJN3_9BACT</name>
<accession>A0A1F6DJN3</accession>
<reference evidence="8 9" key="1">
    <citation type="journal article" date="2016" name="Nat. Commun.">
        <title>Thousands of microbial genomes shed light on interconnected biogeochemical processes in an aquifer system.</title>
        <authorList>
            <person name="Anantharaman K."/>
            <person name="Brown C.T."/>
            <person name="Hug L.A."/>
            <person name="Sharon I."/>
            <person name="Castelle C.J."/>
            <person name="Probst A.J."/>
            <person name="Thomas B.C."/>
            <person name="Singh A."/>
            <person name="Wilkins M.J."/>
            <person name="Karaoz U."/>
            <person name="Brodie E.L."/>
            <person name="Williams K.H."/>
            <person name="Hubbard S.S."/>
            <person name="Banfield J.F."/>
        </authorList>
    </citation>
    <scope>NUCLEOTIDE SEQUENCE [LARGE SCALE GENOMIC DNA]</scope>
</reference>
<evidence type="ECO:0000313" key="8">
    <source>
        <dbReference type="EMBL" id="OGG61527.1"/>
    </source>
</evidence>
<dbReference type="SUPFAM" id="SSF54919">
    <property type="entry name" value="Nucleoside diphosphate kinase, NDK"/>
    <property type="match status" value="1"/>
</dbReference>
<evidence type="ECO:0000313" key="9">
    <source>
        <dbReference type="Proteomes" id="UP000176511"/>
    </source>
</evidence>
<dbReference type="GO" id="GO:0004550">
    <property type="term" value="F:nucleoside diphosphate kinase activity"/>
    <property type="evidence" value="ECO:0007669"/>
    <property type="project" value="UniProtKB-EC"/>
</dbReference>
<evidence type="ECO:0000256" key="2">
    <source>
        <dbReference type="ARBA" id="ARBA00008142"/>
    </source>
</evidence>
<dbReference type="CDD" id="cd04413">
    <property type="entry name" value="NDPk_I"/>
    <property type="match status" value="1"/>
</dbReference>
<dbReference type="Gene3D" id="3.30.70.141">
    <property type="entry name" value="Nucleoside diphosphate kinase-like domain"/>
    <property type="match status" value="1"/>
</dbReference>
<comment type="caution">
    <text evidence="8">The sequence shown here is derived from an EMBL/GenBank/DDBJ whole genome shotgun (WGS) entry which is preliminary data.</text>
</comment>
<dbReference type="InterPro" id="IPR036850">
    <property type="entry name" value="NDK-like_dom_sf"/>
</dbReference>
<sequence>MQKKPHQERTFVILKPDTVQRSLMGEVVARFERVGLKFVGMKMIVPKEEQLLKHYNKDDAWFLKKGTRIVADLEAAGLPVEKEPIEYGREIISTIVHYMTAAPVLAMVIEGNQSVAVVTKLVGTTEPATSDVGTIRGDYTLDSYGHSSYENRAVRNLVHCSESPEEAEREIAIWFEEAELMDYTTAQERIMYDVNLDGKSE</sequence>
<comment type="similarity">
    <text evidence="2 6">Belongs to the NDK family.</text>
</comment>
<dbReference type="PROSITE" id="PS51374">
    <property type="entry name" value="NDPK_LIKE"/>
    <property type="match status" value="1"/>
</dbReference>
<dbReference type="PANTHER" id="PTHR11349">
    <property type="entry name" value="NUCLEOSIDE DIPHOSPHATE KINASE"/>
    <property type="match status" value="1"/>
</dbReference>
<comment type="cofactor">
    <cofactor evidence="1">
        <name>Mg(2+)</name>
        <dbReference type="ChEBI" id="CHEBI:18420"/>
    </cofactor>
</comment>
<evidence type="ECO:0000256" key="5">
    <source>
        <dbReference type="ARBA" id="ARBA00022777"/>
    </source>
</evidence>
<dbReference type="InterPro" id="IPR034907">
    <property type="entry name" value="NDK-like_dom"/>
</dbReference>
<dbReference type="Pfam" id="PF00334">
    <property type="entry name" value="NDK"/>
    <property type="match status" value="2"/>
</dbReference>
<comment type="caution">
    <text evidence="6">Lacks conserved residue(s) required for the propagation of feature annotation.</text>
</comment>
<evidence type="ECO:0000256" key="3">
    <source>
        <dbReference type="ARBA" id="ARBA00012966"/>
    </source>
</evidence>
<evidence type="ECO:0000259" key="7">
    <source>
        <dbReference type="SMART" id="SM00562"/>
    </source>
</evidence>
<gene>
    <name evidence="8" type="ORF">A3C87_02655</name>
</gene>
<dbReference type="EMBL" id="MFLE01000017">
    <property type="protein sequence ID" value="OGG61527.1"/>
    <property type="molecule type" value="Genomic_DNA"/>
</dbReference>
<evidence type="ECO:0000256" key="1">
    <source>
        <dbReference type="ARBA" id="ARBA00001946"/>
    </source>
</evidence>
<dbReference type="AlphaFoldDB" id="A0A1F6DJN3"/>
<dbReference type="SMART" id="SM00562">
    <property type="entry name" value="NDK"/>
    <property type="match status" value="1"/>
</dbReference>
<dbReference type="Proteomes" id="UP000176511">
    <property type="component" value="Unassembled WGS sequence"/>
</dbReference>
<feature type="domain" description="Nucleoside diphosphate kinase-like" evidence="7">
    <location>
        <begin position="7"/>
        <end position="182"/>
    </location>
</feature>